<dbReference type="PROSITE" id="PS50181">
    <property type="entry name" value="FBOX"/>
    <property type="match status" value="1"/>
</dbReference>
<dbReference type="InterPro" id="IPR017451">
    <property type="entry name" value="F-box-assoc_interact_dom"/>
</dbReference>
<proteinExistence type="predicted"/>
<dbReference type="InterPro" id="IPR050796">
    <property type="entry name" value="SCF_F-box_component"/>
</dbReference>
<feature type="region of interest" description="Disordered" evidence="1">
    <location>
        <begin position="368"/>
        <end position="435"/>
    </location>
</feature>
<dbReference type="Pfam" id="PF00646">
    <property type="entry name" value="F-box"/>
    <property type="match status" value="1"/>
</dbReference>
<name>A0A2P6QHB9_ROSCH</name>
<keyword evidence="4" id="KW-1185">Reference proteome</keyword>
<dbReference type="NCBIfam" id="TIGR01640">
    <property type="entry name" value="F_box_assoc_1"/>
    <property type="match status" value="1"/>
</dbReference>
<sequence length="435" mass="50241">MADYLPEHLIVQILQRLPIKSLIRFTSVSKRWRLIILSDPNFAKSQFQQSRSRRVLCLDRKESEFDSRDMESPWSTGESSTDRKLSCPFKQPGYNLNALFSCNGLVCAALSDRNWTDLNIYLWNPSTQFFKKLPGAPLRFPFTRCYGFGYLSATGDYRVLIGNFCTLNNNHHIFSSNTNSWKSIQSPLPVQRDDQWILSNEALHSVEKEILAFDLNHDKFQTMPLPDPEPGQYIRELGDFRGCLCAFDYKNQCIGFIDLWVMKEYNVGESWTKFFTLKIFDLQPMVVRYLRPIMVMETSTILEIELSNDRRLIDTEFKLIKSCHKEEKFETHKISRKMYAKMIGYEESLLWLGVHNNRNCPMELAKKARNASEAEGQNNGEQGRMNSVNVANQGSNPVNVCVQNHGSSSVDVQLQTKQATVKEQVSRAPKRSRKV</sequence>
<dbReference type="InterPro" id="IPR001810">
    <property type="entry name" value="F-box_dom"/>
</dbReference>
<gene>
    <name evidence="3" type="ORF">RchiOBHm_Chr5g0059111</name>
</gene>
<protein>
    <submittedName>
        <fullName evidence="3">Putative F-box domain, galactose oxidase/kelch, beta-propeller, F-box associated interaction</fullName>
    </submittedName>
</protein>
<dbReference type="Gramene" id="PRQ33572">
    <property type="protein sequence ID" value="PRQ33572"/>
    <property type="gene ID" value="RchiOBHm_Chr5g0059111"/>
</dbReference>
<evidence type="ECO:0000313" key="3">
    <source>
        <dbReference type="EMBL" id="PRQ33572.1"/>
    </source>
</evidence>
<dbReference type="Pfam" id="PF08268">
    <property type="entry name" value="FBA_3"/>
    <property type="match status" value="1"/>
</dbReference>
<dbReference type="STRING" id="74649.A0A2P6QHB9"/>
<comment type="caution">
    <text evidence="3">The sequence shown here is derived from an EMBL/GenBank/DDBJ whole genome shotgun (WGS) entry which is preliminary data.</text>
</comment>
<organism evidence="3 4">
    <name type="scientific">Rosa chinensis</name>
    <name type="common">China rose</name>
    <dbReference type="NCBI Taxonomy" id="74649"/>
    <lineage>
        <taxon>Eukaryota</taxon>
        <taxon>Viridiplantae</taxon>
        <taxon>Streptophyta</taxon>
        <taxon>Embryophyta</taxon>
        <taxon>Tracheophyta</taxon>
        <taxon>Spermatophyta</taxon>
        <taxon>Magnoliopsida</taxon>
        <taxon>eudicotyledons</taxon>
        <taxon>Gunneridae</taxon>
        <taxon>Pentapetalae</taxon>
        <taxon>rosids</taxon>
        <taxon>fabids</taxon>
        <taxon>Rosales</taxon>
        <taxon>Rosaceae</taxon>
        <taxon>Rosoideae</taxon>
        <taxon>Rosoideae incertae sedis</taxon>
        <taxon>Rosa</taxon>
    </lineage>
</organism>
<dbReference type="AlphaFoldDB" id="A0A2P6QHB9"/>
<dbReference type="Proteomes" id="UP000238479">
    <property type="component" value="Chromosome 5"/>
</dbReference>
<evidence type="ECO:0000259" key="2">
    <source>
        <dbReference type="PROSITE" id="PS50181"/>
    </source>
</evidence>
<reference evidence="3 4" key="1">
    <citation type="journal article" date="2018" name="Nat. Genet.">
        <title>The Rosa genome provides new insights in the design of modern roses.</title>
        <authorList>
            <person name="Bendahmane M."/>
        </authorList>
    </citation>
    <scope>NUCLEOTIDE SEQUENCE [LARGE SCALE GENOMIC DNA]</scope>
    <source>
        <strain evidence="4">cv. Old Blush</strain>
    </source>
</reference>
<dbReference type="CDD" id="cd22157">
    <property type="entry name" value="F-box_AtFBW1-like"/>
    <property type="match status" value="1"/>
</dbReference>
<dbReference type="PANTHER" id="PTHR31672">
    <property type="entry name" value="BNACNNG10540D PROTEIN"/>
    <property type="match status" value="1"/>
</dbReference>
<dbReference type="SMART" id="SM00256">
    <property type="entry name" value="FBOX"/>
    <property type="match status" value="1"/>
</dbReference>
<accession>A0A2P6QHB9</accession>
<evidence type="ECO:0000256" key="1">
    <source>
        <dbReference type="SAM" id="MobiDB-lite"/>
    </source>
</evidence>
<evidence type="ECO:0000313" key="4">
    <source>
        <dbReference type="Proteomes" id="UP000238479"/>
    </source>
</evidence>
<dbReference type="OMA" id="IFLMEDY"/>
<feature type="compositionally biased region" description="Polar residues" evidence="1">
    <location>
        <begin position="375"/>
        <end position="423"/>
    </location>
</feature>
<dbReference type="InterPro" id="IPR013187">
    <property type="entry name" value="F-box-assoc_dom_typ3"/>
</dbReference>
<dbReference type="PANTHER" id="PTHR31672:SF13">
    <property type="entry name" value="F-BOX PROTEIN CPR30-LIKE"/>
    <property type="match status" value="1"/>
</dbReference>
<dbReference type="InterPro" id="IPR036047">
    <property type="entry name" value="F-box-like_dom_sf"/>
</dbReference>
<dbReference type="EMBL" id="PDCK01000043">
    <property type="protein sequence ID" value="PRQ33572.1"/>
    <property type="molecule type" value="Genomic_DNA"/>
</dbReference>
<dbReference type="OrthoDB" id="591557at2759"/>
<dbReference type="InterPro" id="IPR011043">
    <property type="entry name" value="Gal_Oxase/kelch_b-propeller"/>
</dbReference>
<dbReference type="SUPFAM" id="SSF50965">
    <property type="entry name" value="Galactose oxidase, central domain"/>
    <property type="match status" value="1"/>
</dbReference>
<dbReference type="Gene3D" id="1.20.1280.50">
    <property type="match status" value="1"/>
</dbReference>
<dbReference type="SUPFAM" id="SSF81383">
    <property type="entry name" value="F-box domain"/>
    <property type="match status" value="1"/>
</dbReference>
<feature type="domain" description="F-box" evidence="2">
    <location>
        <begin position="1"/>
        <end position="45"/>
    </location>
</feature>